<dbReference type="Pfam" id="PF00646">
    <property type="entry name" value="F-box"/>
    <property type="match status" value="1"/>
</dbReference>
<dbReference type="SMART" id="SM01198">
    <property type="entry name" value="FBA"/>
    <property type="match status" value="1"/>
</dbReference>
<feature type="domain" description="F-box" evidence="2">
    <location>
        <begin position="9"/>
        <end position="56"/>
    </location>
</feature>
<dbReference type="InterPro" id="IPR036047">
    <property type="entry name" value="F-box-like_dom_sf"/>
</dbReference>
<evidence type="ECO:0000313" key="4">
    <source>
        <dbReference type="EMBL" id="GCB66852.1"/>
    </source>
</evidence>
<sequence>PPPRPSQRMATLEDLHEDVLAEILCHVPGKDLILNCRLVCRLWRELVDRTHIWKEKCIRERAFKRNFHFTTPNDWMKLYFIPLAVNLIKNPSAEEDFRFWSIDESGGDDWKVETLPGGHGQNHPNKILNKYFVTSYQLCRKSQIIDLSTHGLWSSLLDFIQPKIVVSDWYAARHDCGCVYALEVELLSKDRTAICSYKSEEITIPQWSDAKWNQITHVFENYGPGVRYVHFSHEGRDTQFWAGWYGVRVTNSSVTVEL</sequence>
<dbReference type="PANTHER" id="PTHR12125:SF5">
    <property type="entry name" value="F-BOX DOMAIN-CONTAINING PROTEIN"/>
    <property type="match status" value="1"/>
</dbReference>
<dbReference type="PROSITE" id="PS50181">
    <property type="entry name" value="FBOX"/>
    <property type="match status" value="1"/>
</dbReference>
<dbReference type="Gene3D" id="2.60.120.260">
    <property type="entry name" value="Galactose-binding domain-like"/>
    <property type="match status" value="1"/>
</dbReference>
<dbReference type="GO" id="GO:0019005">
    <property type="term" value="C:SCF ubiquitin ligase complex"/>
    <property type="evidence" value="ECO:0007669"/>
    <property type="project" value="TreeGrafter"/>
</dbReference>
<evidence type="ECO:0008006" key="6">
    <source>
        <dbReference type="Google" id="ProtNLM"/>
    </source>
</evidence>
<evidence type="ECO:0000259" key="2">
    <source>
        <dbReference type="PROSITE" id="PS50181"/>
    </source>
</evidence>
<reference evidence="4 5" key="1">
    <citation type="journal article" date="2018" name="Nat. Ecol. Evol.">
        <title>Shark genomes provide insights into elasmobranch evolution and the origin of vertebrates.</title>
        <authorList>
            <person name="Hara Y"/>
            <person name="Yamaguchi K"/>
            <person name="Onimaru K"/>
            <person name="Kadota M"/>
            <person name="Koyanagi M"/>
            <person name="Keeley SD"/>
            <person name="Tatsumi K"/>
            <person name="Tanaka K"/>
            <person name="Motone F"/>
            <person name="Kageyama Y"/>
            <person name="Nozu R"/>
            <person name="Adachi N"/>
            <person name="Nishimura O"/>
            <person name="Nakagawa R"/>
            <person name="Tanegashima C"/>
            <person name="Kiyatake I"/>
            <person name="Matsumoto R"/>
            <person name="Murakumo K"/>
            <person name="Nishida K"/>
            <person name="Terakita A"/>
            <person name="Kuratani S"/>
            <person name="Sato K"/>
            <person name="Hyodo S Kuraku.S."/>
        </authorList>
    </citation>
    <scope>NUCLEOTIDE SEQUENCE [LARGE SCALE GENOMIC DNA]</scope>
</reference>
<dbReference type="GO" id="GO:0005737">
    <property type="term" value="C:cytoplasm"/>
    <property type="evidence" value="ECO:0007669"/>
    <property type="project" value="TreeGrafter"/>
</dbReference>
<evidence type="ECO:0000313" key="5">
    <source>
        <dbReference type="Proteomes" id="UP000288216"/>
    </source>
</evidence>
<dbReference type="Pfam" id="PF04300">
    <property type="entry name" value="FBA"/>
    <property type="match status" value="1"/>
</dbReference>
<feature type="non-terminal residue" evidence="4">
    <location>
        <position position="1"/>
    </location>
</feature>
<proteinExistence type="predicted"/>
<gene>
    <name evidence="4" type="ORF">scyTo_0015050</name>
</gene>
<dbReference type="OMA" id="HIFFQHG"/>
<dbReference type="AlphaFoldDB" id="A0A401P118"/>
<dbReference type="SUPFAM" id="SSF49785">
    <property type="entry name" value="Galactose-binding domain-like"/>
    <property type="match status" value="1"/>
</dbReference>
<dbReference type="FunFam" id="2.60.120.260:FF:000012">
    <property type="entry name" value="F-box only protein 2"/>
    <property type="match status" value="1"/>
</dbReference>
<dbReference type="Proteomes" id="UP000288216">
    <property type="component" value="Unassembled WGS sequence"/>
</dbReference>
<comment type="caution">
    <text evidence="4">The sequence shown here is derived from an EMBL/GenBank/DDBJ whole genome shotgun (WGS) entry which is preliminary data.</text>
</comment>
<dbReference type="OrthoDB" id="1107553at2759"/>
<dbReference type="InterPro" id="IPR007397">
    <property type="entry name" value="F-box-assoc_dom"/>
</dbReference>
<dbReference type="InterPro" id="IPR039752">
    <property type="entry name" value="F-box_only"/>
</dbReference>
<dbReference type="FunFam" id="1.20.1280.50:FF:000002">
    <property type="entry name" value="F-box only protein 44"/>
    <property type="match status" value="1"/>
</dbReference>
<dbReference type="SMART" id="SM00256">
    <property type="entry name" value="FBOX"/>
    <property type="match status" value="1"/>
</dbReference>
<protein>
    <recommendedName>
        <fullName evidence="6">F-box domain-containing protein</fullName>
    </recommendedName>
</protein>
<keyword evidence="1" id="KW-0833">Ubl conjugation pathway</keyword>
<dbReference type="Gene3D" id="1.20.1280.50">
    <property type="match status" value="1"/>
</dbReference>
<evidence type="ECO:0000259" key="3">
    <source>
        <dbReference type="PROSITE" id="PS51114"/>
    </source>
</evidence>
<dbReference type="InterPro" id="IPR008979">
    <property type="entry name" value="Galactose-bd-like_sf"/>
</dbReference>
<dbReference type="GO" id="GO:0061630">
    <property type="term" value="F:ubiquitin protein ligase activity"/>
    <property type="evidence" value="ECO:0007669"/>
    <property type="project" value="TreeGrafter"/>
</dbReference>
<keyword evidence="5" id="KW-1185">Reference proteome</keyword>
<organism evidence="4 5">
    <name type="scientific">Scyliorhinus torazame</name>
    <name type="common">Cloudy catshark</name>
    <name type="synonym">Catulus torazame</name>
    <dbReference type="NCBI Taxonomy" id="75743"/>
    <lineage>
        <taxon>Eukaryota</taxon>
        <taxon>Metazoa</taxon>
        <taxon>Chordata</taxon>
        <taxon>Craniata</taxon>
        <taxon>Vertebrata</taxon>
        <taxon>Chondrichthyes</taxon>
        <taxon>Elasmobranchii</taxon>
        <taxon>Galeomorphii</taxon>
        <taxon>Galeoidea</taxon>
        <taxon>Carcharhiniformes</taxon>
        <taxon>Scyliorhinidae</taxon>
        <taxon>Scyliorhinus</taxon>
    </lineage>
</organism>
<feature type="domain" description="FBA" evidence="3">
    <location>
        <begin position="67"/>
        <end position="258"/>
    </location>
</feature>
<accession>A0A401P118</accession>
<dbReference type="GO" id="GO:0006516">
    <property type="term" value="P:glycoprotein catabolic process"/>
    <property type="evidence" value="ECO:0007669"/>
    <property type="project" value="TreeGrafter"/>
</dbReference>
<dbReference type="PROSITE" id="PS51114">
    <property type="entry name" value="FBA"/>
    <property type="match status" value="1"/>
</dbReference>
<dbReference type="GO" id="GO:0036503">
    <property type="term" value="P:ERAD pathway"/>
    <property type="evidence" value="ECO:0007669"/>
    <property type="project" value="TreeGrafter"/>
</dbReference>
<dbReference type="GO" id="GO:0031146">
    <property type="term" value="P:SCF-dependent proteasomal ubiquitin-dependent protein catabolic process"/>
    <property type="evidence" value="ECO:0007669"/>
    <property type="project" value="TreeGrafter"/>
</dbReference>
<dbReference type="EMBL" id="BFAA01008341">
    <property type="protein sequence ID" value="GCB66852.1"/>
    <property type="molecule type" value="Genomic_DNA"/>
</dbReference>
<name>A0A401P118_SCYTO</name>
<evidence type="ECO:0000256" key="1">
    <source>
        <dbReference type="ARBA" id="ARBA00022786"/>
    </source>
</evidence>
<dbReference type="InterPro" id="IPR001810">
    <property type="entry name" value="F-box_dom"/>
</dbReference>
<dbReference type="PANTHER" id="PTHR12125">
    <property type="entry name" value="F-BOX ONLY PROTEIN 6-LIKE PROTEIN"/>
    <property type="match status" value="1"/>
</dbReference>
<dbReference type="STRING" id="75743.A0A401P118"/>
<dbReference type="SUPFAM" id="SSF81383">
    <property type="entry name" value="F-box domain"/>
    <property type="match status" value="1"/>
</dbReference>